<gene>
    <name evidence="1" type="ORF">IAC04_01110</name>
</gene>
<name>A0A9D2GN13_9BACT</name>
<dbReference type="Proteomes" id="UP000824115">
    <property type="component" value="Unassembled WGS sequence"/>
</dbReference>
<dbReference type="InterPro" id="IPR014985">
    <property type="entry name" value="WbqC"/>
</dbReference>
<dbReference type="AlphaFoldDB" id="A0A9D2GN13"/>
<organism evidence="1 2">
    <name type="scientific">Candidatus Coprenecus stercoravium</name>
    <dbReference type="NCBI Taxonomy" id="2840735"/>
    <lineage>
        <taxon>Bacteria</taxon>
        <taxon>Pseudomonadati</taxon>
        <taxon>Bacteroidota</taxon>
        <taxon>Bacteroidia</taxon>
        <taxon>Bacteroidales</taxon>
        <taxon>Rikenellaceae</taxon>
        <taxon>Rikenellaceae incertae sedis</taxon>
        <taxon>Candidatus Coprenecus</taxon>
    </lineage>
</organism>
<proteinExistence type="predicted"/>
<evidence type="ECO:0000313" key="1">
    <source>
        <dbReference type="EMBL" id="HIZ85077.1"/>
    </source>
</evidence>
<evidence type="ECO:0000313" key="2">
    <source>
        <dbReference type="Proteomes" id="UP000824115"/>
    </source>
</evidence>
<sequence length="207" mass="23433">MINSACALVSTAYFPPVEYFMAAAGTGKLLIEDGESYVKQSYRNRCRIYACDGSMSLTVPVSLSGGRSIRSAKIDYSKPWLQQHERALISAYRTSAFFEYYQDDIFSILDSRPESLLELNTKLTIRLLGLLGLKCTVELTGQYVKEYGHGVMDLRDAIHPKKTVPDMFRDRFKPYYQVFSDKYGFIPGLSVLDLLFNEGPNALTFLL</sequence>
<dbReference type="EMBL" id="DXAW01000026">
    <property type="protein sequence ID" value="HIZ85077.1"/>
    <property type="molecule type" value="Genomic_DNA"/>
</dbReference>
<protein>
    <submittedName>
        <fullName evidence="1">WbqC family protein</fullName>
    </submittedName>
</protein>
<reference evidence="1" key="1">
    <citation type="journal article" date="2021" name="PeerJ">
        <title>Extensive microbial diversity within the chicken gut microbiome revealed by metagenomics and culture.</title>
        <authorList>
            <person name="Gilroy R."/>
            <person name="Ravi A."/>
            <person name="Getino M."/>
            <person name="Pursley I."/>
            <person name="Horton D.L."/>
            <person name="Alikhan N.F."/>
            <person name="Baker D."/>
            <person name="Gharbi K."/>
            <person name="Hall N."/>
            <person name="Watson M."/>
            <person name="Adriaenssens E.M."/>
            <person name="Foster-Nyarko E."/>
            <person name="Jarju S."/>
            <person name="Secka A."/>
            <person name="Antonio M."/>
            <person name="Oren A."/>
            <person name="Chaudhuri R.R."/>
            <person name="La Ragione R."/>
            <person name="Hildebrand F."/>
            <person name="Pallen M.J."/>
        </authorList>
    </citation>
    <scope>NUCLEOTIDE SEQUENCE</scope>
    <source>
        <strain evidence="1">Gambia16-554</strain>
    </source>
</reference>
<reference evidence="1" key="2">
    <citation type="submission" date="2021-04" db="EMBL/GenBank/DDBJ databases">
        <authorList>
            <person name="Gilroy R."/>
        </authorList>
    </citation>
    <scope>NUCLEOTIDE SEQUENCE</scope>
    <source>
        <strain evidence="1">Gambia16-554</strain>
    </source>
</reference>
<accession>A0A9D2GN13</accession>
<comment type="caution">
    <text evidence="1">The sequence shown here is derived from an EMBL/GenBank/DDBJ whole genome shotgun (WGS) entry which is preliminary data.</text>
</comment>
<dbReference type="Pfam" id="PF08889">
    <property type="entry name" value="WbqC"/>
    <property type="match status" value="1"/>
</dbReference>